<evidence type="ECO:0000256" key="2">
    <source>
        <dbReference type="ARBA" id="ARBA00022833"/>
    </source>
</evidence>
<feature type="domain" description="Zn(2)-C6 fungal-type" evidence="8">
    <location>
        <begin position="13"/>
        <end position="43"/>
    </location>
</feature>
<dbReference type="PANTHER" id="PTHR31944">
    <property type="entry name" value="HEME-RESPONSIVE ZINC FINGER TRANSCRIPTION FACTOR HAP1"/>
    <property type="match status" value="1"/>
</dbReference>
<dbReference type="Pfam" id="PF04082">
    <property type="entry name" value="Fungal_trans"/>
    <property type="match status" value="1"/>
</dbReference>
<dbReference type="SMART" id="SM00906">
    <property type="entry name" value="Fungal_trans"/>
    <property type="match status" value="1"/>
</dbReference>
<evidence type="ECO:0000256" key="1">
    <source>
        <dbReference type="ARBA" id="ARBA00022723"/>
    </source>
</evidence>
<keyword evidence="3" id="KW-0805">Transcription regulation</keyword>
<dbReference type="EMBL" id="BAAFSV010000002">
    <property type="protein sequence ID" value="GAB1313393.1"/>
    <property type="molecule type" value="Genomic_DNA"/>
</dbReference>
<keyword evidence="1" id="KW-0479">Metal-binding</keyword>
<dbReference type="PROSITE" id="PS00463">
    <property type="entry name" value="ZN2_CY6_FUNGAL_1"/>
    <property type="match status" value="1"/>
</dbReference>
<organism evidence="9 10">
    <name type="scientific">Madurella fahalii</name>
    <dbReference type="NCBI Taxonomy" id="1157608"/>
    <lineage>
        <taxon>Eukaryota</taxon>
        <taxon>Fungi</taxon>
        <taxon>Dikarya</taxon>
        <taxon>Ascomycota</taxon>
        <taxon>Pezizomycotina</taxon>
        <taxon>Sordariomycetes</taxon>
        <taxon>Sordariomycetidae</taxon>
        <taxon>Sordariales</taxon>
        <taxon>Sordariales incertae sedis</taxon>
        <taxon>Madurella</taxon>
    </lineage>
</organism>
<dbReference type="RefSeq" id="XP_070915125.1">
    <property type="nucleotide sequence ID" value="XM_071059024.1"/>
</dbReference>
<dbReference type="Proteomes" id="UP001628179">
    <property type="component" value="Unassembled WGS sequence"/>
</dbReference>
<accession>A0ABQ0G6K2</accession>
<keyword evidence="10" id="KW-1185">Reference proteome</keyword>
<dbReference type="PROSITE" id="PS50048">
    <property type="entry name" value="ZN2_CY6_FUNGAL_2"/>
    <property type="match status" value="1"/>
</dbReference>
<dbReference type="CDD" id="cd12148">
    <property type="entry name" value="fungal_TF_MHR"/>
    <property type="match status" value="1"/>
</dbReference>
<dbReference type="PANTHER" id="PTHR31944:SF131">
    <property type="entry name" value="HEME-RESPONSIVE ZINC FINGER TRANSCRIPTION FACTOR HAP1"/>
    <property type="match status" value="1"/>
</dbReference>
<dbReference type="Gene3D" id="4.10.240.10">
    <property type="entry name" value="Zn(2)-C6 fungal-type DNA-binding domain"/>
    <property type="match status" value="1"/>
</dbReference>
<comment type="caution">
    <text evidence="9">The sequence shown here is derived from an EMBL/GenBank/DDBJ whole genome shotgun (WGS) entry which is preliminary data.</text>
</comment>
<evidence type="ECO:0000313" key="9">
    <source>
        <dbReference type="EMBL" id="GAB1313393.1"/>
    </source>
</evidence>
<evidence type="ECO:0000259" key="8">
    <source>
        <dbReference type="PROSITE" id="PS50048"/>
    </source>
</evidence>
<name>A0ABQ0G6K2_9PEZI</name>
<evidence type="ECO:0000256" key="5">
    <source>
        <dbReference type="ARBA" id="ARBA00023163"/>
    </source>
</evidence>
<dbReference type="Pfam" id="PF00172">
    <property type="entry name" value="Zn_clus"/>
    <property type="match status" value="1"/>
</dbReference>
<dbReference type="GeneID" id="98174347"/>
<reference evidence="9 10" key="1">
    <citation type="submission" date="2024-09" db="EMBL/GenBank/DDBJ databases">
        <title>Itraconazole resistance in Madurella fahalii resulting from another homologue of gene encoding cytochrome P450 14-alpha sterol demethylase (CYP51).</title>
        <authorList>
            <person name="Yoshioka I."/>
            <person name="Fahal A.H."/>
            <person name="Kaneko S."/>
            <person name="Yaguchi T."/>
        </authorList>
    </citation>
    <scope>NUCLEOTIDE SEQUENCE [LARGE SCALE GENOMIC DNA]</scope>
    <source>
        <strain evidence="9 10">IFM 68171</strain>
    </source>
</reference>
<evidence type="ECO:0000256" key="4">
    <source>
        <dbReference type="ARBA" id="ARBA00023125"/>
    </source>
</evidence>
<evidence type="ECO:0000256" key="7">
    <source>
        <dbReference type="SAM" id="MobiDB-lite"/>
    </source>
</evidence>
<feature type="region of interest" description="Disordered" evidence="7">
    <location>
        <begin position="406"/>
        <end position="440"/>
    </location>
</feature>
<evidence type="ECO:0000256" key="6">
    <source>
        <dbReference type="ARBA" id="ARBA00023242"/>
    </source>
</evidence>
<keyword evidence="5" id="KW-0804">Transcription</keyword>
<evidence type="ECO:0000256" key="3">
    <source>
        <dbReference type="ARBA" id="ARBA00023015"/>
    </source>
</evidence>
<feature type="compositionally biased region" description="Acidic residues" evidence="7">
    <location>
        <begin position="410"/>
        <end position="424"/>
    </location>
</feature>
<dbReference type="InterPro" id="IPR007219">
    <property type="entry name" value="XnlR_reg_dom"/>
</dbReference>
<sequence length="741" mass="81119">MEPERRRRRPAVSCVLCRRRKIRCDQNTPCGNCTKSKNSTCIYRDLPARPQPQQRLAPKTDSNVSPLTPISLTSAPPSQQVATGLATVDHQLAGGYIRSTEGQTVSSIQVGQGSTASSLAHSPISTATKGSRVETRTVDIAGTFYFHAEQRSANQPQAVTRSVTHKTRLFGQSHWVNGVTLIQDIFDILEPHLRDETTKAFTSQNRAKAIGKAIKSRRSPPWPCPPSPELPAKDLADALVECYLRTSESIYRVLHVPTFMRDYEAVWDPANNPDPAFLVQLKLVLAIGAPIYDSTFSLRPLALRWVYEAQTWLSAPEFKSRLGLPSLQTNLLHLLAREAAGVGEDMVWSFVGSTLRTAMYMGLHRDPEGLGPKTISPLTAEMRRRLWNTVLEIVLQSSLNSGGSPLIGLDDFDTEPPGNFDDDQFTSPDDHPSPKPPGHFTQTTVAIALRAMFPQRLAIAKYLNDLSSRSTYQDTLKLDTDFRAAYKILSRTLQAAAAVAGHPQRPSNFELRYLDLLLRRYLLALHLPFFGPSLSDAAFAFSRKATVDSALKMWRAAFPAPLSAAPPDGDDNGPTGDLLARLATCGSGFFRTVGVQAFVAVAVELKTLLREDEGSLSGAPNEPRPDLLAVVEEVKAWAWRALLAGETNAKGYMVACMVGAQVEGMRRGLGEGETARLLIREVEESGERSAVLLEEMLSSQVGAEGVAGELVPELGVEDWGYMVSDALFDASGPEPLGWMFQ</sequence>
<dbReference type="InterPro" id="IPR001138">
    <property type="entry name" value="Zn2Cys6_DnaBD"/>
</dbReference>
<keyword evidence="6" id="KW-0539">Nucleus</keyword>
<keyword evidence="4" id="KW-0238">DNA-binding</keyword>
<dbReference type="SMART" id="SM00066">
    <property type="entry name" value="GAL4"/>
    <property type="match status" value="1"/>
</dbReference>
<keyword evidence="2" id="KW-0862">Zinc</keyword>
<evidence type="ECO:0000313" key="10">
    <source>
        <dbReference type="Proteomes" id="UP001628179"/>
    </source>
</evidence>
<proteinExistence type="predicted"/>
<dbReference type="SUPFAM" id="SSF57701">
    <property type="entry name" value="Zn2/Cys6 DNA-binding domain"/>
    <property type="match status" value="1"/>
</dbReference>
<dbReference type="InterPro" id="IPR051430">
    <property type="entry name" value="Fungal_TF_Env_Response"/>
</dbReference>
<gene>
    <name evidence="9" type="ORF">MFIFM68171_03603</name>
</gene>
<protein>
    <recommendedName>
        <fullName evidence="8">Zn(2)-C6 fungal-type domain-containing protein</fullName>
    </recommendedName>
</protein>
<dbReference type="InterPro" id="IPR036864">
    <property type="entry name" value="Zn2-C6_fun-type_DNA-bd_sf"/>
</dbReference>
<dbReference type="CDD" id="cd00067">
    <property type="entry name" value="GAL4"/>
    <property type="match status" value="1"/>
</dbReference>